<keyword evidence="3" id="KW-1185">Reference proteome</keyword>
<dbReference type="STRING" id="1123071.SAMN02745181_1241"/>
<dbReference type="InterPro" id="IPR004143">
    <property type="entry name" value="BPL_LPL_catalytic"/>
</dbReference>
<dbReference type="PANTHER" id="PTHR43679">
    <property type="entry name" value="OCTANOYLTRANSFERASE LIPM-RELATED"/>
    <property type="match status" value="1"/>
</dbReference>
<name>A0A1M6GRD1_9BACT</name>
<keyword evidence="2" id="KW-0436">Ligase</keyword>
<dbReference type="PANTHER" id="PTHR43679:SF2">
    <property type="entry name" value="OCTANOYL-[GCVH]:PROTEIN N-OCTANOYLTRANSFERASE"/>
    <property type="match status" value="1"/>
</dbReference>
<evidence type="ECO:0000259" key="1">
    <source>
        <dbReference type="PROSITE" id="PS51733"/>
    </source>
</evidence>
<dbReference type="AlphaFoldDB" id="A0A1M6GRD1"/>
<dbReference type="GO" id="GO:0016874">
    <property type="term" value="F:ligase activity"/>
    <property type="evidence" value="ECO:0007669"/>
    <property type="project" value="UniProtKB-KW"/>
</dbReference>
<dbReference type="SUPFAM" id="SSF55681">
    <property type="entry name" value="Class II aaRS and biotin synthetases"/>
    <property type="match status" value="1"/>
</dbReference>
<proteinExistence type="predicted"/>
<organism evidence="2 3">
    <name type="scientific">Rubritalea squalenifaciens DSM 18772</name>
    <dbReference type="NCBI Taxonomy" id="1123071"/>
    <lineage>
        <taxon>Bacteria</taxon>
        <taxon>Pseudomonadati</taxon>
        <taxon>Verrucomicrobiota</taxon>
        <taxon>Verrucomicrobiia</taxon>
        <taxon>Verrucomicrobiales</taxon>
        <taxon>Rubritaleaceae</taxon>
        <taxon>Rubritalea</taxon>
    </lineage>
</organism>
<reference evidence="2 3" key="1">
    <citation type="submission" date="2016-11" db="EMBL/GenBank/DDBJ databases">
        <authorList>
            <person name="Jaros S."/>
            <person name="Januszkiewicz K."/>
            <person name="Wedrychowicz H."/>
        </authorList>
    </citation>
    <scope>NUCLEOTIDE SEQUENCE [LARGE SCALE GENOMIC DNA]</scope>
    <source>
        <strain evidence="2 3">DSM 18772</strain>
    </source>
</reference>
<dbReference type="InterPro" id="IPR050664">
    <property type="entry name" value="Octanoyltrans_LipM/LipL"/>
</dbReference>
<dbReference type="InParanoid" id="A0A1M6GRD1"/>
<evidence type="ECO:0000313" key="2">
    <source>
        <dbReference type="EMBL" id="SHJ12458.1"/>
    </source>
</evidence>
<accession>A0A1M6GRD1</accession>
<sequence>MGEAMGVSIFSTLRVWHDPVARTGPENMAVDQLLLEGVSEAPVLRFYAWCRPEVSFGYFESLAEARESFEGGDLEYVRRWTGGGIVDHRVDITYTLVVPREHAVAQMRGAGSYEVIHRAVAEALVQNGVSCKVIQVNEGGGESACFVNPVAFDITDNQGNKLAGAGQKRTRYGLLHQGSVQGVREPESWKQALVQALCDHAESWEPEEELLAKAQEVAAQRYAQQDWLEKRP</sequence>
<dbReference type="InterPro" id="IPR045864">
    <property type="entry name" value="aa-tRNA-synth_II/BPL/LPL"/>
</dbReference>
<dbReference type="Pfam" id="PF21948">
    <property type="entry name" value="LplA-B_cat"/>
    <property type="match status" value="1"/>
</dbReference>
<protein>
    <submittedName>
        <fullName evidence="2">Lipoate-protein ligase A</fullName>
    </submittedName>
</protein>
<dbReference type="Gene3D" id="3.30.930.10">
    <property type="entry name" value="Bira Bifunctional Protein, Domain 2"/>
    <property type="match status" value="1"/>
</dbReference>
<dbReference type="EMBL" id="FQYR01000003">
    <property type="protein sequence ID" value="SHJ12458.1"/>
    <property type="molecule type" value="Genomic_DNA"/>
</dbReference>
<gene>
    <name evidence="2" type="ORF">SAMN02745181_1241</name>
</gene>
<dbReference type="Proteomes" id="UP000184510">
    <property type="component" value="Unassembled WGS sequence"/>
</dbReference>
<feature type="domain" description="BPL/LPL catalytic" evidence="1">
    <location>
        <begin position="38"/>
        <end position="226"/>
    </location>
</feature>
<dbReference type="PROSITE" id="PS51733">
    <property type="entry name" value="BPL_LPL_CATALYTIC"/>
    <property type="match status" value="1"/>
</dbReference>
<evidence type="ECO:0000313" key="3">
    <source>
        <dbReference type="Proteomes" id="UP000184510"/>
    </source>
</evidence>